<dbReference type="RefSeq" id="WP_158208533.1">
    <property type="nucleotide sequence ID" value="NZ_CP046996.1"/>
</dbReference>
<organism evidence="1 2">
    <name type="scientific">Dehalobacter restrictus</name>
    <dbReference type="NCBI Taxonomy" id="55583"/>
    <lineage>
        <taxon>Bacteria</taxon>
        <taxon>Bacillati</taxon>
        <taxon>Bacillota</taxon>
        <taxon>Clostridia</taxon>
        <taxon>Eubacteriales</taxon>
        <taxon>Desulfitobacteriaceae</taxon>
        <taxon>Dehalobacter</taxon>
    </lineage>
</organism>
<dbReference type="GO" id="GO:0016787">
    <property type="term" value="F:hydrolase activity"/>
    <property type="evidence" value="ECO:0007669"/>
    <property type="project" value="UniProtKB-KW"/>
</dbReference>
<evidence type="ECO:0000313" key="1">
    <source>
        <dbReference type="EMBL" id="QHA01502.1"/>
    </source>
</evidence>
<dbReference type="Pfam" id="PF01955">
    <property type="entry name" value="CbiZ"/>
    <property type="match status" value="1"/>
</dbReference>
<name>A0A857DM27_9FIRM</name>
<accession>A0A857DM27</accession>
<gene>
    <name evidence="1" type="ORF">GQ588_13045</name>
</gene>
<dbReference type="EMBL" id="CP046996">
    <property type="protein sequence ID" value="QHA01502.1"/>
    <property type="molecule type" value="Genomic_DNA"/>
</dbReference>
<dbReference type="Proteomes" id="UP000430508">
    <property type="component" value="Chromosome"/>
</dbReference>
<dbReference type="InterPro" id="IPR002808">
    <property type="entry name" value="AdoCbi_amidolase"/>
</dbReference>
<dbReference type="AlphaFoldDB" id="A0A857DM27"/>
<evidence type="ECO:0000313" key="2">
    <source>
        <dbReference type="Proteomes" id="UP000430508"/>
    </source>
</evidence>
<protein>
    <submittedName>
        <fullName evidence="1">Adenosylcobinamide amidohydrolase</fullName>
    </submittedName>
</protein>
<dbReference type="PANTHER" id="PTHR35336:SF5">
    <property type="entry name" value="ADENOSYLCOBINAMIDE AMIDOHYDROLASE"/>
    <property type="match status" value="1"/>
</dbReference>
<dbReference type="PANTHER" id="PTHR35336">
    <property type="entry name" value="ADENOSYLCOBINAMIDE AMIDOHYDROLASE"/>
    <property type="match status" value="1"/>
</dbReference>
<proteinExistence type="predicted"/>
<dbReference type="InterPro" id="IPR052209">
    <property type="entry name" value="CbiZ"/>
</dbReference>
<sequence length="397" mass="43690">MLLWTYETGDTVECYKDSIIISFKDDRKVLSTAHLNGGYRENLKFVFNHDINSGMGLTCDITPAVYEEHMKLIATELGLDPEASAGLLTAAAMNNAAIRTASYEDLTVTAVVTGGIEMNGGRIGDPAFFHERQGETVTIPAGTINILLYINADLPEETLTRALVTCTEAKTAALQELMAGSCYSRGIATGSGTDGTVIICNSKSGSRLFYAGKHSKLGELIGITVKQALKEALFLQTGLCPEYQFSLLNRLKRFGINEETLWQEYQKGIGVLCQESTSRAGVPNQAESRKPGSLDKQKFLNRLKKIECEEELVIPATLYVHLMDQLDWQLLSPAQAASEGKIIIERLRRNYDLPDDFLHDFLNDFLISYSSVYDAITAMSHCFAVLTVRIIAAAKFG</sequence>
<reference evidence="1 2" key="1">
    <citation type="submission" date="2019-12" db="EMBL/GenBank/DDBJ databases">
        <title>Sequence classification of anaerobic respiratory reductive dehalogenases: First we see many, then we see few.</title>
        <authorList>
            <person name="Molenda O."/>
            <person name="Puentes Jacome L.A."/>
            <person name="Cao X."/>
            <person name="Nesbo C.L."/>
            <person name="Tang S."/>
            <person name="Morson N."/>
            <person name="Patron J."/>
            <person name="Lomheim L."/>
            <person name="Wishart D.S."/>
            <person name="Edwards E.A."/>
        </authorList>
    </citation>
    <scope>NUCLEOTIDE SEQUENCE [LARGE SCALE GENOMIC DNA]</scope>
    <source>
        <strain evidence="1 2">12DCA</strain>
    </source>
</reference>
<keyword evidence="1" id="KW-0378">Hydrolase</keyword>